<dbReference type="Proteomes" id="UP000887565">
    <property type="component" value="Unplaced"/>
</dbReference>
<dbReference type="AlphaFoldDB" id="A0A915HZ87"/>
<protein>
    <submittedName>
        <fullName evidence="2">PHD-type domain-containing protein</fullName>
    </submittedName>
</protein>
<organism evidence="1 2">
    <name type="scientific">Romanomermis culicivorax</name>
    <name type="common">Nematode worm</name>
    <dbReference type="NCBI Taxonomy" id="13658"/>
    <lineage>
        <taxon>Eukaryota</taxon>
        <taxon>Metazoa</taxon>
        <taxon>Ecdysozoa</taxon>
        <taxon>Nematoda</taxon>
        <taxon>Enoplea</taxon>
        <taxon>Dorylaimia</taxon>
        <taxon>Mermithida</taxon>
        <taxon>Mermithoidea</taxon>
        <taxon>Mermithidae</taxon>
        <taxon>Romanomermis</taxon>
    </lineage>
</organism>
<evidence type="ECO:0000313" key="2">
    <source>
        <dbReference type="WBParaSite" id="nRc.2.0.1.t07161-RA"/>
    </source>
</evidence>
<accession>A0A915HZ87</accession>
<dbReference type="SUPFAM" id="SSF57903">
    <property type="entry name" value="FYVE/PHD zinc finger"/>
    <property type="match status" value="1"/>
</dbReference>
<reference evidence="2" key="1">
    <citation type="submission" date="2022-11" db="UniProtKB">
        <authorList>
            <consortium name="WormBaseParasite"/>
        </authorList>
    </citation>
    <scope>IDENTIFICATION</scope>
</reference>
<proteinExistence type="predicted"/>
<name>A0A915HZ87_ROMCU</name>
<dbReference type="Gene3D" id="3.30.40.10">
    <property type="entry name" value="Zinc/RING finger domain, C3HC4 (zinc finger)"/>
    <property type="match status" value="1"/>
</dbReference>
<sequence>MFTNLIISSSKANLTVITSAKRRKIVLLNILTRRERSMAHTKSRKGSTTTQSAINTHQVNDANCTICASIGQDKDRAILCNYYNNWFHCKCANTGDQVYDYLKASNQVSFCPSCLPAVNQFLKLNKWFADLENHIPSLEKELVAKITDLEQKLEAAQQKSTVPPVYSIDFLVSIGKNTLEAEAKKDTALFLNFRTDDNDDLLSEVKDFTKSISFEIDYRPQMLHS</sequence>
<dbReference type="InterPro" id="IPR013083">
    <property type="entry name" value="Znf_RING/FYVE/PHD"/>
</dbReference>
<evidence type="ECO:0000313" key="1">
    <source>
        <dbReference type="Proteomes" id="UP000887565"/>
    </source>
</evidence>
<keyword evidence="1" id="KW-1185">Reference proteome</keyword>
<dbReference type="InterPro" id="IPR011011">
    <property type="entry name" value="Znf_FYVE_PHD"/>
</dbReference>
<dbReference type="WBParaSite" id="nRc.2.0.1.t07161-RA">
    <property type="protein sequence ID" value="nRc.2.0.1.t07161-RA"/>
    <property type="gene ID" value="nRc.2.0.1.g07161"/>
</dbReference>